<sequence length="314" mass="35562">MAATTIKSVMTPASNQVGQTVAVRQFKITDIPAAMKKIQWPVAADLMLHWFAGKPWPTTKDGGMEEEVKSHKKFAPDEYINESIVKMSWALKFARTKESVERLRTKWNNPAGIALIKKKMIPVYGGRTPGVYPFAFNGVASAVERFGYANSETIEFNQDGEDEVNELRAALANFNIHVFAEGEIVVTKKNVVFLPVRIGFYIEDSYDFNDGLSLYSQGLGYWNFDGIEADIVEGTKKNASYALEKNKIRFNSRGGMSPEKQAAFNEFERKHYMLVQNSDFREYREKNRKGGDFRVYSDILYESVTAAPIEILVK</sequence>
<organism evidence="1 2">
    <name type="scientific">Pseudomonas chlororaphis</name>
    <dbReference type="NCBI Taxonomy" id="587753"/>
    <lineage>
        <taxon>Bacteria</taxon>
        <taxon>Pseudomonadati</taxon>
        <taxon>Pseudomonadota</taxon>
        <taxon>Gammaproteobacteria</taxon>
        <taxon>Pseudomonadales</taxon>
        <taxon>Pseudomonadaceae</taxon>
        <taxon>Pseudomonas</taxon>
    </lineage>
</organism>
<dbReference type="AlphaFoldDB" id="A0AB34BYB2"/>
<name>A0AB34BYB2_9PSED</name>
<evidence type="ECO:0000313" key="1">
    <source>
        <dbReference type="EMBL" id="KAA5836521.1"/>
    </source>
</evidence>
<dbReference type="Pfam" id="PF19940">
    <property type="entry name" value="DUF6402"/>
    <property type="match status" value="1"/>
</dbReference>
<comment type="caution">
    <text evidence="1">The sequence shown here is derived from an EMBL/GenBank/DDBJ whole genome shotgun (WGS) entry which is preliminary data.</text>
</comment>
<evidence type="ECO:0000313" key="2">
    <source>
        <dbReference type="Proteomes" id="UP000323924"/>
    </source>
</evidence>
<proteinExistence type="predicted"/>
<dbReference type="InterPro" id="IPR045646">
    <property type="entry name" value="DUF6402"/>
</dbReference>
<gene>
    <name evidence="1" type="ORF">F2A38_29055</name>
</gene>
<accession>A0AB34BYB2</accession>
<dbReference type="EMBL" id="VWPC01000031">
    <property type="protein sequence ID" value="KAA5836521.1"/>
    <property type="molecule type" value="Genomic_DNA"/>
</dbReference>
<dbReference type="RefSeq" id="WP_150053152.1">
    <property type="nucleotide sequence ID" value="NZ_VWPC01000031.1"/>
</dbReference>
<reference evidence="1 2" key="1">
    <citation type="submission" date="2019-09" db="EMBL/GenBank/DDBJ databases">
        <authorList>
            <person name="Vacheron J."/>
            <person name="Dubost A."/>
            <person name="Prigent-Combaret C."/>
            <person name="Muller D."/>
        </authorList>
    </citation>
    <scope>NUCLEOTIDE SEQUENCE [LARGE SCALE GENOMIC DNA]</scope>
    <source>
        <strain evidence="1 2">JV497</strain>
    </source>
</reference>
<protein>
    <submittedName>
        <fullName evidence="1">Uncharacterized protein</fullName>
    </submittedName>
</protein>
<dbReference type="Proteomes" id="UP000323924">
    <property type="component" value="Unassembled WGS sequence"/>
</dbReference>